<evidence type="ECO:0000256" key="1">
    <source>
        <dbReference type="SAM" id="MobiDB-lite"/>
    </source>
</evidence>
<reference evidence="2" key="2">
    <citation type="submission" date="2024-10" db="UniProtKB">
        <authorList>
            <consortium name="EnsemblProtists"/>
        </authorList>
    </citation>
    <scope>IDENTIFICATION</scope>
</reference>
<protein>
    <recommendedName>
        <fullName evidence="4">PARP-type domain-containing protein</fullName>
    </recommendedName>
</protein>
<accession>A0A0D3L2D1</accession>
<dbReference type="Gene3D" id="1.25.40.20">
    <property type="entry name" value="Ankyrin repeat-containing domain"/>
    <property type="match status" value="1"/>
</dbReference>
<dbReference type="InterPro" id="IPR036770">
    <property type="entry name" value="Ankyrin_rpt-contain_sf"/>
</dbReference>
<dbReference type="KEGG" id="ehx:EMIHUDRAFT_194928"/>
<dbReference type="RefSeq" id="XP_005794595.1">
    <property type="nucleotide sequence ID" value="XM_005794538.1"/>
</dbReference>
<reference evidence="3" key="1">
    <citation type="journal article" date="2013" name="Nature">
        <title>Pan genome of the phytoplankton Emiliania underpins its global distribution.</title>
        <authorList>
            <person name="Read B.A."/>
            <person name="Kegel J."/>
            <person name="Klute M.J."/>
            <person name="Kuo A."/>
            <person name="Lefebvre S.C."/>
            <person name="Maumus F."/>
            <person name="Mayer C."/>
            <person name="Miller J."/>
            <person name="Monier A."/>
            <person name="Salamov A."/>
            <person name="Young J."/>
            <person name="Aguilar M."/>
            <person name="Claverie J.M."/>
            <person name="Frickenhaus S."/>
            <person name="Gonzalez K."/>
            <person name="Herman E.K."/>
            <person name="Lin Y.C."/>
            <person name="Napier J."/>
            <person name="Ogata H."/>
            <person name="Sarno A.F."/>
            <person name="Shmutz J."/>
            <person name="Schroeder D."/>
            <person name="de Vargas C."/>
            <person name="Verret F."/>
            <person name="von Dassow P."/>
            <person name="Valentin K."/>
            <person name="Van de Peer Y."/>
            <person name="Wheeler G."/>
            <person name="Dacks J.B."/>
            <person name="Delwiche C.F."/>
            <person name="Dyhrman S.T."/>
            <person name="Glockner G."/>
            <person name="John U."/>
            <person name="Richards T."/>
            <person name="Worden A.Z."/>
            <person name="Zhang X."/>
            <person name="Grigoriev I.V."/>
            <person name="Allen A.E."/>
            <person name="Bidle K."/>
            <person name="Borodovsky M."/>
            <person name="Bowler C."/>
            <person name="Brownlee C."/>
            <person name="Cock J.M."/>
            <person name="Elias M."/>
            <person name="Gladyshev V.N."/>
            <person name="Groth M."/>
            <person name="Guda C."/>
            <person name="Hadaegh A."/>
            <person name="Iglesias-Rodriguez M.D."/>
            <person name="Jenkins J."/>
            <person name="Jones B.M."/>
            <person name="Lawson T."/>
            <person name="Leese F."/>
            <person name="Lindquist E."/>
            <person name="Lobanov A."/>
            <person name="Lomsadze A."/>
            <person name="Malik S.B."/>
            <person name="Marsh M.E."/>
            <person name="Mackinder L."/>
            <person name="Mock T."/>
            <person name="Mueller-Roeber B."/>
            <person name="Pagarete A."/>
            <person name="Parker M."/>
            <person name="Probert I."/>
            <person name="Quesneville H."/>
            <person name="Raines C."/>
            <person name="Rensing S.A."/>
            <person name="Riano-Pachon D.M."/>
            <person name="Richier S."/>
            <person name="Rokitta S."/>
            <person name="Shiraiwa Y."/>
            <person name="Soanes D.M."/>
            <person name="van der Giezen M."/>
            <person name="Wahlund T.M."/>
            <person name="Williams B."/>
            <person name="Wilson W."/>
            <person name="Wolfe G."/>
            <person name="Wurch L.L."/>
        </authorList>
    </citation>
    <scope>NUCLEOTIDE SEQUENCE</scope>
</reference>
<dbReference type="HOGENOM" id="CLU_886884_0_0_1"/>
<proteinExistence type="predicted"/>
<feature type="region of interest" description="Disordered" evidence="1">
    <location>
        <begin position="248"/>
        <end position="314"/>
    </location>
</feature>
<dbReference type="PaxDb" id="2903-EOD42166"/>
<evidence type="ECO:0000313" key="3">
    <source>
        <dbReference type="Proteomes" id="UP000013827"/>
    </source>
</evidence>
<organism evidence="2 3">
    <name type="scientific">Emiliania huxleyi (strain CCMP1516)</name>
    <dbReference type="NCBI Taxonomy" id="280463"/>
    <lineage>
        <taxon>Eukaryota</taxon>
        <taxon>Haptista</taxon>
        <taxon>Haptophyta</taxon>
        <taxon>Prymnesiophyceae</taxon>
        <taxon>Isochrysidales</taxon>
        <taxon>Noelaerhabdaceae</taxon>
        <taxon>Emiliania</taxon>
    </lineage>
</organism>
<dbReference type="GeneID" id="17287436"/>
<dbReference type="EnsemblProtists" id="EOD42166">
    <property type="protein sequence ID" value="EOD42166"/>
    <property type="gene ID" value="EMIHUDRAFT_194928"/>
</dbReference>
<dbReference type="Proteomes" id="UP000013827">
    <property type="component" value="Unassembled WGS sequence"/>
</dbReference>
<sequence length="314" mass="33165">MKKYKNPAPGLLKPTLEQESSHACGCRMGGCELRGCVRRGELSKVKDQLKNGADYAAAGDTMRGWTPLHIACWGSLKPQPANWAAKLQADKEMVEIILMQAKKDGKTSEVTAAKDRLDGKTPVDLAKERLAEGKLDQIVALFGRTKLRGVVAGPSRPRKVSFQRVHASDAMRVTNCLGLAAGTLEAMPTQPRANGQSRGTMHLLRTARRVAGSDRVKPLARPAACRRVGLSAVWSDLSADNMLAQQAAPTAARGGGKAAKGGKGGGKGAGKGGGRVAHQTRFAPPPSTPDTRLSRQSDGGRVAAAGDLTRRRAP</sequence>
<dbReference type="AlphaFoldDB" id="A0A0D3L2D1"/>
<evidence type="ECO:0008006" key="4">
    <source>
        <dbReference type="Google" id="ProtNLM"/>
    </source>
</evidence>
<feature type="compositionally biased region" description="Gly residues" evidence="1">
    <location>
        <begin position="253"/>
        <end position="275"/>
    </location>
</feature>
<evidence type="ECO:0000313" key="2">
    <source>
        <dbReference type="EnsemblProtists" id="EOD42166"/>
    </source>
</evidence>
<name>A0A0D3L2D1_EMIH1</name>
<keyword evidence="3" id="KW-1185">Reference proteome</keyword>